<dbReference type="OrthoDB" id="9793799at2"/>
<dbReference type="Gene3D" id="3.30.240.20">
    <property type="entry name" value="bsu07140 like domains"/>
    <property type="match status" value="1"/>
</dbReference>
<dbReference type="PANTHER" id="PTHR34582">
    <property type="entry name" value="UPF0702 TRANSMEMBRANE PROTEIN YCAP"/>
    <property type="match status" value="1"/>
</dbReference>
<feature type="transmembrane region" description="Helical" evidence="7">
    <location>
        <begin position="45"/>
        <end position="62"/>
    </location>
</feature>
<dbReference type="RefSeq" id="WP_089302530.1">
    <property type="nucleotide sequence ID" value="NZ_FZNW01000017.1"/>
</dbReference>
<dbReference type="GO" id="GO:0005886">
    <property type="term" value="C:plasma membrane"/>
    <property type="evidence" value="ECO:0007669"/>
    <property type="project" value="UniProtKB-SubCell"/>
</dbReference>
<evidence type="ECO:0000256" key="3">
    <source>
        <dbReference type="ARBA" id="ARBA00022475"/>
    </source>
</evidence>
<reference evidence="9 10" key="1">
    <citation type="submission" date="2017-06" db="EMBL/GenBank/DDBJ databases">
        <authorList>
            <person name="Kim H.J."/>
            <person name="Triplett B.A."/>
        </authorList>
    </citation>
    <scope>NUCLEOTIDE SEQUENCE [LARGE SCALE GENOMIC DNA]</scope>
    <source>
        <strain evidence="9 10">DSM 45207</strain>
    </source>
</reference>
<comment type="subcellular location">
    <subcellularLocation>
        <location evidence="1">Cell membrane</location>
        <topology evidence="1">Multi-pass membrane protein</topology>
    </subcellularLocation>
</comment>
<dbReference type="AlphaFoldDB" id="A0A238YUL8"/>
<evidence type="ECO:0000313" key="9">
    <source>
        <dbReference type="EMBL" id="SNR74760.1"/>
    </source>
</evidence>
<keyword evidence="4 7" id="KW-0812">Transmembrane</keyword>
<comment type="similarity">
    <text evidence="2">Belongs to the UPF0702 family.</text>
</comment>
<dbReference type="PANTHER" id="PTHR34582:SF6">
    <property type="entry name" value="UPF0702 TRANSMEMBRANE PROTEIN YCAP"/>
    <property type="match status" value="1"/>
</dbReference>
<gene>
    <name evidence="9" type="ORF">SAMN06265360_11753</name>
</gene>
<protein>
    <recommendedName>
        <fullName evidence="8">YetF C-terminal domain-containing protein</fullName>
    </recommendedName>
</protein>
<dbReference type="EMBL" id="FZNW01000017">
    <property type="protein sequence ID" value="SNR74760.1"/>
    <property type="molecule type" value="Genomic_DNA"/>
</dbReference>
<evidence type="ECO:0000256" key="7">
    <source>
        <dbReference type="SAM" id="Phobius"/>
    </source>
</evidence>
<keyword evidence="10" id="KW-1185">Reference proteome</keyword>
<evidence type="ECO:0000256" key="6">
    <source>
        <dbReference type="ARBA" id="ARBA00023136"/>
    </source>
</evidence>
<proteinExistence type="inferred from homology"/>
<feature type="transmembrane region" description="Helical" evidence="7">
    <location>
        <begin position="12"/>
        <end position="33"/>
    </location>
</feature>
<feature type="domain" description="YetF C-terminal" evidence="8">
    <location>
        <begin position="91"/>
        <end position="157"/>
    </location>
</feature>
<dbReference type="InterPro" id="IPR007353">
    <property type="entry name" value="DUF421"/>
</dbReference>
<sequence>MFPEDLGSSFEPLAVVAVSSLAIYLALIAYSRLAGLRSFAQMTNFDLAATVAFGSITATTAVSTNTSLLQGLLALGVLFAVQALIARMRRYRPVEHAVDNRPMLLMCGSEVLAHNLAKAQMTRDDLNSKLRLAGVTRVEQVRAVVLEATGEVSVLTEVPDGRTLEPELFAGIAGEEWLTSTGGPANSDSA</sequence>
<evidence type="ECO:0000259" key="8">
    <source>
        <dbReference type="Pfam" id="PF04239"/>
    </source>
</evidence>
<organism evidence="9 10">
    <name type="scientific">Haloechinothrix alba</name>
    <dbReference type="NCBI Taxonomy" id="664784"/>
    <lineage>
        <taxon>Bacteria</taxon>
        <taxon>Bacillati</taxon>
        <taxon>Actinomycetota</taxon>
        <taxon>Actinomycetes</taxon>
        <taxon>Pseudonocardiales</taxon>
        <taxon>Pseudonocardiaceae</taxon>
        <taxon>Haloechinothrix</taxon>
    </lineage>
</organism>
<dbReference type="Proteomes" id="UP000198348">
    <property type="component" value="Unassembled WGS sequence"/>
</dbReference>
<accession>A0A238YUL8</accession>
<dbReference type="Pfam" id="PF04239">
    <property type="entry name" value="DUF421"/>
    <property type="match status" value="1"/>
</dbReference>
<evidence type="ECO:0000256" key="5">
    <source>
        <dbReference type="ARBA" id="ARBA00022989"/>
    </source>
</evidence>
<keyword evidence="5 7" id="KW-1133">Transmembrane helix</keyword>
<feature type="transmembrane region" description="Helical" evidence="7">
    <location>
        <begin position="68"/>
        <end position="86"/>
    </location>
</feature>
<keyword evidence="6 7" id="KW-0472">Membrane</keyword>
<keyword evidence="3" id="KW-1003">Cell membrane</keyword>
<evidence type="ECO:0000256" key="2">
    <source>
        <dbReference type="ARBA" id="ARBA00006448"/>
    </source>
</evidence>
<evidence type="ECO:0000313" key="10">
    <source>
        <dbReference type="Proteomes" id="UP000198348"/>
    </source>
</evidence>
<name>A0A238YUL8_9PSEU</name>
<evidence type="ECO:0000256" key="4">
    <source>
        <dbReference type="ARBA" id="ARBA00022692"/>
    </source>
</evidence>
<dbReference type="InterPro" id="IPR023090">
    <property type="entry name" value="UPF0702_alpha/beta_dom_sf"/>
</dbReference>
<evidence type="ECO:0000256" key="1">
    <source>
        <dbReference type="ARBA" id="ARBA00004651"/>
    </source>
</evidence>